<dbReference type="AlphaFoldDB" id="A0A8T0QD83"/>
<evidence type="ECO:0000313" key="1">
    <source>
        <dbReference type="EMBL" id="KAG2570532.1"/>
    </source>
</evidence>
<reference evidence="1" key="1">
    <citation type="submission" date="2020-05" db="EMBL/GenBank/DDBJ databases">
        <title>WGS assembly of Panicum virgatum.</title>
        <authorList>
            <person name="Lovell J.T."/>
            <person name="Jenkins J."/>
            <person name="Shu S."/>
            <person name="Juenger T.E."/>
            <person name="Schmutz J."/>
        </authorList>
    </citation>
    <scope>NUCLEOTIDE SEQUENCE</scope>
    <source>
        <strain evidence="1">AP13</strain>
    </source>
</reference>
<organism evidence="1 2">
    <name type="scientific">Panicum virgatum</name>
    <name type="common">Blackwell switchgrass</name>
    <dbReference type="NCBI Taxonomy" id="38727"/>
    <lineage>
        <taxon>Eukaryota</taxon>
        <taxon>Viridiplantae</taxon>
        <taxon>Streptophyta</taxon>
        <taxon>Embryophyta</taxon>
        <taxon>Tracheophyta</taxon>
        <taxon>Spermatophyta</taxon>
        <taxon>Magnoliopsida</taxon>
        <taxon>Liliopsida</taxon>
        <taxon>Poales</taxon>
        <taxon>Poaceae</taxon>
        <taxon>PACMAD clade</taxon>
        <taxon>Panicoideae</taxon>
        <taxon>Panicodae</taxon>
        <taxon>Paniceae</taxon>
        <taxon>Panicinae</taxon>
        <taxon>Panicum</taxon>
        <taxon>Panicum sect. Hiantes</taxon>
    </lineage>
</organism>
<proteinExistence type="predicted"/>
<name>A0A8T0QD83_PANVG</name>
<gene>
    <name evidence="1" type="ORF">PVAP13_7KG054036</name>
</gene>
<comment type="caution">
    <text evidence="1">The sequence shown here is derived from an EMBL/GenBank/DDBJ whole genome shotgun (WGS) entry which is preliminary data.</text>
</comment>
<evidence type="ECO:0000313" key="2">
    <source>
        <dbReference type="Proteomes" id="UP000823388"/>
    </source>
</evidence>
<dbReference type="Proteomes" id="UP000823388">
    <property type="component" value="Chromosome 7K"/>
</dbReference>
<protein>
    <submittedName>
        <fullName evidence="1">Uncharacterized protein</fullName>
    </submittedName>
</protein>
<keyword evidence="2" id="KW-1185">Reference proteome</keyword>
<sequence>MSLKNSCVLHLAGNMLHVLCVKLRFLILEVPIGGVGGAEASMLDSSGAGSPRNCPFIVEGREGSRPGIGEGGCDAGLEVKVKSPKSKLSSRKGKGAAGTASIAWRSTRVGRRLEMEGIMRRTVFN</sequence>
<accession>A0A8T0QD83</accession>
<dbReference type="EMBL" id="CM029049">
    <property type="protein sequence ID" value="KAG2570532.1"/>
    <property type="molecule type" value="Genomic_DNA"/>
</dbReference>